<keyword evidence="1" id="KW-0812">Transmembrane</keyword>
<evidence type="ECO:0000256" key="2">
    <source>
        <dbReference type="SAM" id="SignalP"/>
    </source>
</evidence>
<feature type="transmembrane region" description="Helical" evidence="1">
    <location>
        <begin position="150"/>
        <end position="171"/>
    </location>
</feature>
<evidence type="ECO:0000256" key="1">
    <source>
        <dbReference type="SAM" id="Phobius"/>
    </source>
</evidence>
<proteinExistence type="predicted"/>
<feature type="signal peptide" evidence="2">
    <location>
        <begin position="1"/>
        <end position="21"/>
    </location>
</feature>
<gene>
    <name evidence="3" type="ORF">TWF694_005311</name>
</gene>
<sequence length="201" mass="20302">MKFFGSTLFTFGLIASSFVSGAVIPSEKRELAPIEKRALSISAAIDIVESLTTQVKGVTATINATVAGLPASPGLLDTTLASAQIDAALIEITGLITATVTKINTAVPVKRDVIVARQATGTDLAGVIVILLTELSGTLNAVIKALGLQALLAGTLSGLVGALSALLLALVPVVDQLLALVKNLLDSLLIGLSVALAGLLV</sequence>
<comment type="caution">
    <text evidence="3">The sequence shown here is derived from an EMBL/GenBank/DDBJ whole genome shotgun (WGS) entry which is preliminary data.</text>
</comment>
<reference evidence="3 4" key="1">
    <citation type="submission" date="2019-10" db="EMBL/GenBank/DDBJ databases">
        <authorList>
            <person name="Palmer J.M."/>
        </authorList>
    </citation>
    <scope>NUCLEOTIDE SEQUENCE [LARGE SCALE GENOMIC DNA]</scope>
    <source>
        <strain evidence="3 4">TWF694</strain>
    </source>
</reference>
<feature type="transmembrane region" description="Helical" evidence="1">
    <location>
        <begin position="124"/>
        <end position="143"/>
    </location>
</feature>
<organism evidence="3 4">
    <name type="scientific">Orbilia ellipsospora</name>
    <dbReference type="NCBI Taxonomy" id="2528407"/>
    <lineage>
        <taxon>Eukaryota</taxon>
        <taxon>Fungi</taxon>
        <taxon>Dikarya</taxon>
        <taxon>Ascomycota</taxon>
        <taxon>Pezizomycotina</taxon>
        <taxon>Orbiliomycetes</taxon>
        <taxon>Orbiliales</taxon>
        <taxon>Orbiliaceae</taxon>
        <taxon>Orbilia</taxon>
    </lineage>
</organism>
<dbReference type="Proteomes" id="UP001365542">
    <property type="component" value="Unassembled WGS sequence"/>
</dbReference>
<evidence type="ECO:0000313" key="3">
    <source>
        <dbReference type="EMBL" id="KAK6525165.1"/>
    </source>
</evidence>
<dbReference type="AlphaFoldDB" id="A0AAV9WSW2"/>
<protein>
    <submittedName>
        <fullName evidence="3">Uncharacterized protein</fullName>
    </submittedName>
</protein>
<feature type="transmembrane region" description="Helical" evidence="1">
    <location>
        <begin position="177"/>
        <end position="200"/>
    </location>
</feature>
<keyword evidence="1" id="KW-1133">Transmembrane helix</keyword>
<evidence type="ECO:0000313" key="4">
    <source>
        <dbReference type="Proteomes" id="UP001365542"/>
    </source>
</evidence>
<keyword evidence="2" id="KW-0732">Signal</keyword>
<accession>A0AAV9WSW2</accession>
<name>A0AAV9WSW2_9PEZI</name>
<dbReference type="EMBL" id="JAVHJO010000017">
    <property type="protein sequence ID" value="KAK6525165.1"/>
    <property type="molecule type" value="Genomic_DNA"/>
</dbReference>
<feature type="chain" id="PRO_5043709913" evidence="2">
    <location>
        <begin position="22"/>
        <end position="201"/>
    </location>
</feature>
<keyword evidence="1" id="KW-0472">Membrane</keyword>
<keyword evidence="4" id="KW-1185">Reference proteome</keyword>